<accession>A0AB34J1T5</accession>
<dbReference type="EMBL" id="JBGBPQ010000015">
    <property type="protein sequence ID" value="KAL1510157.1"/>
    <property type="molecule type" value="Genomic_DNA"/>
</dbReference>
<evidence type="ECO:0000256" key="1">
    <source>
        <dbReference type="SAM" id="MobiDB-lite"/>
    </source>
</evidence>
<evidence type="ECO:0008006" key="4">
    <source>
        <dbReference type="Google" id="ProtNLM"/>
    </source>
</evidence>
<name>A0AB34J1T5_PRYPA</name>
<feature type="region of interest" description="Disordered" evidence="1">
    <location>
        <begin position="15"/>
        <end position="35"/>
    </location>
</feature>
<sequence>MARCLRCFEPPAAPLSLEPEIQTPPYTPRPSSKFISHRRVQSARNDKMIWVTHSYSASAKLHTGRLRSKTAGSPPIFQSSPQLQPTPGRRDSNSTFTSRASSIEDAAEISPGGTRIRRRSSEAPARLEQQSSSKLIECSGSERSGLPPLATALSRCASKSEDLPHMHRSFTAPNLSSLDHRGGIEIIYGPHNFNSASVSLEQHPRLAIATLHSVTNKNKISEEDLNRILEMGEGLIQLNCPFTVMHDLRQMSIPTRKQMRIVLDWLACHRHQLDVLIQGIVVILSNPAVRAVVNFLLGVIKPPQPILIVKDEHAALKFLSENCQVVQLWREIYEARKKKGRNSSSSIPSSPVLQRVSTQTFDELGIYDSSEETNSPVSANSSCAGTPNRVCRWSMS</sequence>
<keyword evidence="3" id="KW-1185">Reference proteome</keyword>
<evidence type="ECO:0000313" key="2">
    <source>
        <dbReference type="EMBL" id="KAL1510157.1"/>
    </source>
</evidence>
<dbReference type="AlphaFoldDB" id="A0AB34J1T5"/>
<feature type="compositionally biased region" description="Polar residues" evidence="1">
    <location>
        <begin position="76"/>
        <end position="85"/>
    </location>
</feature>
<feature type="region of interest" description="Disordered" evidence="1">
    <location>
        <begin position="61"/>
        <end position="143"/>
    </location>
</feature>
<evidence type="ECO:0000313" key="3">
    <source>
        <dbReference type="Proteomes" id="UP001515480"/>
    </source>
</evidence>
<proteinExistence type="predicted"/>
<gene>
    <name evidence="2" type="ORF">AB1Y20_006488</name>
</gene>
<protein>
    <recommendedName>
        <fullName evidence="4">CRAL-TRIO domain-containing protein</fullName>
    </recommendedName>
</protein>
<organism evidence="2 3">
    <name type="scientific">Prymnesium parvum</name>
    <name type="common">Toxic golden alga</name>
    <dbReference type="NCBI Taxonomy" id="97485"/>
    <lineage>
        <taxon>Eukaryota</taxon>
        <taxon>Haptista</taxon>
        <taxon>Haptophyta</taxon>
        <taxon>Prymnesiophyceae</taxon>
        <taxon>Prymnesiales</taxon>
        <taxon>Prymnesiaceae</taxon>
        <taxon>Prymnesium</taxon>
    </lineage>
</organism>
<comment type="caution">
    <text evidence="2">The sequence shown here is derived from an EMBL/GenBank/DDBJ whole genome shotgun (WGS) entry which is preliminary data.</text>
</comment>
<dbReference type="Proteomes" id="UP001515480">
    <property type="component" value="Unassembled WGS sequence"/>
</dbReference>
<reference evidence="2 3" key="1">
    <citation type="journal article" date="2024" name="Science">
        <title>Giant polyketide synthase enzymes in the biosynthesis of giant marine polyether toxins.</title>
        <authorList>
            <person name="Fallon T.R."/>
            <person name="Shende V.V."/>
            <person name="Wierzbicki I.H."/>
            <person name="Pendleton A.L."/>
            <person name="Watervoot N.F."/>
            <person name="Auber R.P."/>
            <person name="Gonzalez D.J."/>
            <person name="Wisecaver J.H."/>
            <person name="Moore B.S."/>
        </authorList>
    </citation>
    <scope>NUCLEOTIDE SEQUENCE [LARGE SCALE GENOMIC DNA]</scope>
    <source>
        <strain evidence="2 3">12B1</strain>
    </source>
</reference>